<comment type="cofactor">
    <cofactor evidence="1">
        <name>Ca(2+)</name>
        <dbReference type="ChEBI" id="CHEBI:29108"/>
    </cofactor>
</comment>
<proteinExistence type="predicted"/>
<reference evidence="8 9" key="1">
    <citation type="submission" date="2018-05" db="EMBL/GenBank/DDBJ databases">
        <title>Flavobacterium sp. strain IMCC34759, incomplete genome.</title>
        <authorList>
            <person name="Joung Y."/>
            <person name="Cho J."/>
        </authorList>
    </citation>
    <scope>NUCLEOTIDE SEQUENCE [LARGE SCALE GENOMIC DNA]</scope>
    <source>
        <strain evidence="8 9">IMCC34759</strain>
    </source>
</reference>
<accession>A0A2V4BNL1</accession>
<evidence type="ECO:0000256" key="3">
    <source>
        <dbReference type="ARBA" id="ARBA00022837"/>
    </source>
</evidence>
<dbReference type="GO" id="GO:0030246">
    <property type="term" value="F:carbohydrate binding"/>
    <property type="evidence" value="ECO:0007669"/>
    <property type="project" value="InterPro"/>
</dbReference>
<sequence length="647" mass="71966">MNFKYVICLFLISFFKLNAQSIVKSPDGKLNVSVFVENGIPVYSVIYNEKTFLEKSPLGLKTNVGDFSSGLRLEANVNQNKIDETYQLRNIKQSNVHYTASEAIFSFTKEGKAAIDVIFRVSNNNLAFKYKVYPQKEIRSCVVQEEASGFLLPTGATTFLCPQSKPMTGYARTAPSYETSYTLDDTTGKNGLGSGYSFPCLFKVKNNGWVLISETGVDSGYCASKLIGHENGLYTIGFPAEGENNGNGTTAPGIPLTGETPWRTITVGETLASIVETTIPFDLVKPKYEASKEYQYTKGTWSWIMKMDSNTTFPVQKQYIDFSAAMGYETILIDALWDTQIGRDKIAELAKYGAEKGVGLYLWYNSNGYWNDAPQGPRGLMDNMAIRRKEMAWMKSIGIKGIKVDFFGGDKQVTMKLYEDILADANDFGIMVIFHGCTLPRGWERMYPNFAASEAVLASENLHFGQESCNNEAMNATIHPFIRNTVGSMDFGGSALNKFYNSDNTPNKGSKRMTSDVFALATAVLFQSGVQHFALAPNNLNDAPDWAVNFMKEVPTTWDEVRFLDGYPGKYVLLARRKGIKWYIAGVNAENKTLKTKIKLEMLTSGTVLRCFSDDEQLNGKAGTVTIKKDREVEIKIPHNGAILMTN</sequence>
<dbReference type="InterPro" id="IPR052720">
    <property type="entry name" value="Glycosyl_hydrolase_97"/>
</dbReference>
<dbReference type="InterPro" id="IPR019563">
    <property type="entry name" value="GH97_catalytic"/>
</dbReference>
<evidence type="ECO:0000259" key="7">
    <source>
        <dbReference type="Pfam" id="PF14509"/>
    </source>
</evidence>
<feature type="chain" id="PRO_5016102287" evidence="4">
    <location>
        <begin position="20"/>
        <end position="647"/>
    </location>
</feature>
<dbReference type="SUPFAM" id="SSF51445">
    <property type="entry name" value="(Trans)glycosidases"/>
    <property type="match status" value="1"/>
</dbReference>
<evidence type="ECO:0000256" key="2">
    <source>
        <dbReference type="ARBA" id="ARBA00011245"/>
    </source>
</evidence>
<dbReference type="Pfam" id="PF10566">
    <property type="entry name" value="Glyco_hydro_97"/>
    <property type="match status" value="1"/>
</dbReference>
<dbReference type="EMBL" id="QJHK01000010">
    <property type="protein sequence ID" value="PXY40441.1"/>
    <property type="molecule type" value="Genomic_DNA"/>
</dbReference>
<dbReference type="RefSeq" id="WP_110306996.1">
    <property type="nucleotide sequence ID" value="NZ_QJHK01000010.1"/>
</dbReference>
<gene>
    <name evidence="8" type="ORF">DMB65_12590</name>
</gene>
<evidence type="ECO:0000256" key="1">
    <source>
        <dbReference type="ARBA" id="ARBA00001913"/>
    </source>
</evidence>
<feature type="signal peptide" evidence="4">
    <location>
        <begin position="1"/>
        <end position="19"/>
    </location>
</feature>
<dbReference type="Pfam" id="PF14509">
    <property type="entry name" value="GH97_C"/>
    <property type="match status" value="1"/>
</dbReference>
<dbReference type="AlphaFoldDB" id="A0A2V4BNL1"/>
<dbReference type="InterPro" id="IPR017853">
    <property type="entry name" value="GH"/>
</dbReference>
<dbReference type="InterPro" id="IPR029483">
    <property type="entry name" value="GH97_C"/>
</dbReference>
<dbReference type="Pfam" id="PF14508">
    <property type="entry name" value="GH97_N"/>
    <property type="match status" value="1"/>
</dbReference>
<feature type="domain" description="Glycosyl-hydrolase 97 N-terminal" evidence="6">
    <location>
        <begin position="23"/>
        <end position="286"/>
    </location>
</feature>
<dbReference type="PANTHER" id="PTHR35803">
    <property type="entry name" value="GLUCAN 1,4-ALPHA-GLUCOSIDASE SUSB-RELATED"/>
    <property type="match status" value="1"/>
</dbReference>
<keyword evidence="9" id="KW-1185">Reference proteome</keyword>
<dbReference type="OrthoDB" id="57532at2"/>
<evidence type="ECO:0000259" key="6">
    <source>
        <dbReference type="Pfam" id="PF14508"/>
    </source>
</evidence>
<name>A0A2V4BNL1_9FLAO</name>
<dbReference type="Gene3D" id="2.70.98.10">
    <property type="match status" value="1"/>
</dbReference>
<comment type="subunit">
    <text evidence="2">Monomer.</text>
</comment>
<keyword evidence="3" id="KW-0106">Calcium</keyword>
<dbReference type="Proteomes" id="UP000247903">
    <property type="component" value="Unassembled WGS sequence"/>
</dbReference>
<evidence type="ECO:0000256" key="4">
    <source>
        <dbReference type="SAM" id="SignalP"/>
    </source>
</evidence>
<dbReference type="InterPro" id="IPR029486">
    <property type="entry name" value="GH97_N"/>
</dbReference>
<dbReference type="InterPro" id="IPR013785">
    <property type="entry name" value="Aldolase_TIM"/>
</dbReference>
<dbReference type="Gene3D" id="3.20.20.70">
    <property type="entry name" value="Aldolase class I"/>
    <property type="match status" value="1"/>
</dbReference>
<dbReference type="InterPro" id="IPR014718">
    <property type="entry name" value="GH-type_carb-bd"/>
</dbReference>
<feature type="domain" description="Glycosyl-hydrolase 97 C-terminal oligomerisation" evidence="7">
    <location>
        <begin position="557"/>
        <end position="631"/>
    </location>
</feature>
<evidence type="ECO:0000313" key="9">
    <source>
        <dbReference type="Proteomes" id="UP000247903"/>
    </source>
</evidence>
<organism evidence="8 9">
    <name type="scientific">Flavobacterium cheongpyeongense</name>
    <dbReference type="NCBI Taxonomy" id="2212651"/>
    <lineage>
        <taxon>Bacteria</taxon>
        <taxon>Pseudomonadati</taxon>
        <taxon>Bacteroidota</taxon>
        <taxon>Flavobacteriia</taxon>
        <taxon>Flavobacteriales</taxon>
        <taxon>Flavobacteriaceae</taxon>
        <taxon>Flavobacterium</taxon>
    </lineage>
</organism>
<comment type="caution">
    <text evidence="8">The sequence shown here is derived from an EMBL/GenBank/DDBJ whole genome shotgun (WGS) entry which is preliminary data.</text>
</comment>
<dbReference type="PANTHER" id="PTHR35803:SF2">
    <property type="entry name" value="RETAINING ALPHA-GALACTOSIDASE"/>
    <property type="match status" value="1"/>
</dbReference>
<keyword evidence="4" id="KW-0732">Signal</keyword>
<evidence type="ECO:0000313" key="8">
    <source>
        <dbReference type="EMBL" id="PXY40441.1"/>
    </source>
</evidence>
<feature type="domain" description="Glycosyl-hydrolase 97 catalytic" evidence="5">
    <location>
        <begin position="297"/>
        <end position="456"/>
    </location>
</feature>
<protein>
    <submittedName>
        <fullName evidence="8">Alpha-glucosidase</fullName>
    </submittedName>
</protein>
<evidence type="ECO:0000259" key="5">
    <source>
        <dbReference type="Pfam" id="PF10566"/>
    </source>
</evidence>